<feature type="transmembrane region" description="Helical" evidence="12">
    <location>
        <begin position="12"/>
        <end position="32"/>
    </location>
</feature>
<evidence type="ECO:0000256" key="8">
    <source>
        <dbReference type="ARBA" id="ARBA00022692"/>
    </source>
</evidence>
<evidence type="ECO:0000256" key="9">
    <source>
        <dbReference type="ARBA" id="ARBA00022824"/>
    </source>
</evidence>
<feature type="transmembrane region" description="Helical" evidence="12">
    <location>
        <begin position="229"/>
        <end position="246"/>
    </location>
</feature>
<dbReference type="InterPro" id="IPR007315">
    <property type="entry name" value="PIG-V/Gpi18"/>
</dbReference>
<protein>
    <recommendedName>
        <fullName evidence="4 12">GPI mannosyltransferase 2</fullName>
        <ecNumber evidence="12">2.4.1.-</ecNumber>
    </recommendedName>
</protein>
<comment type="pathway">
    <text evidence="2 12">Glycolipid biosynthesis; glycosylphosphatidylinositol-anchor biosynthesis.</text>
</comment>
<dbReference type="FunCoup" id="A0A2P5IC42">
    <property type="interactions" value="288"/>
</dbReference>
<evidence type="ECO:0000313" key="14">
    <source>
        <dbReference type="Proteomes" id="UP000094444"/>
    </source>
</evidence>
<feature type="transmembrane region" description="Helical" evidence="12">
    <location>
        <begin position="143"/>
        <end position="162"/>
    </location>
</feature>
<dbReference type="GO" id="GO:0006506">
    <property type="term" value="P:GPI anchor biosynthetic process"/>
    <property type="evidence" value="ECO:0007669"/>
    <property type="project" value="UniProtKB-UniPathway"/>
</dbReference>
<dbReference type="Proteomes" id="UP000094444">
    <property type="component" value="Unassembled WGS sequence"/>
</dbReference>
<comment type="function">
    <text evidence="12">Mannosyltransferase involved in glycosylphosphatidylinositol-anchor biosynthesis.</text>
</comment>
<keyword evidence="8 12" id="KW-0812">Transmembrane</keyword>
<evidence type="ECO:0000256" key="4">
    <source>
        <dbReference type="ARBA" id="ARBA00013795"/>
    </source>
</evidence>
<comment type="subcellular location">
    <subcellularLocation>
        <location evidence="1 12">Endoplasmic reticulum membrane</location>
        <topology evidence="1 12">Multi-pass membrane protein</topology>
    </subcellularLocation>
</comment>
<feature type="transmembrane region" description="Helical" evidence="12">
    <location>
        <begin position="449"/>
        <end position="468"/>
    </location>
</feature>
<keyword evidence="6 12" id="KW-0328">Glycosyltransferase</keyword>
<proteinExistence type="inferred from homology"/>
<evidence type="ECO:0000256" key="7">
    <source>
        <dbReference type="ARBA" id="ARBA00022679"/>
    </source>
</evidence>
<evidence type="ECO:0000313" key="13">
    <source>
        <dbReference type="EMBL" id="POS80065.1"/>
    </source>
</evidence>
<dbReference type="OrthoDB" id="10252502at2759"/>
<dbReference type="Pfam" id="PF04188">
    <property type="entry name" value="Mannosyl_trans2"/>
    <property type="match status" value="2"/>
</dbReference>
<dbReference type="GO" id="GO:0031501">
    <property type="term" value="C:mannosyltransferase complex"/>
    <property type="evidence" value="ECO:0007669"/>
    <property type="project" value="TreeGrafter"/>
</dbReference>
<evidence type="ECO:0000256" key="1">
    <source>
        <dbReference type="ARBA" id="ARBA00004477"/>
    </source>
</evidence>
<keyword evidence="7 12" id="KW-0808">Transferase</keyword>
<gene>
    <name evidence="13" type="ORF">DHEL01_v201548</name>
</gene>
<dbReference type="EMBL" id="MAVT02000072">
    <property type="protein sequence ID" value="POS80065.1"/>
    <property type="molecule type" value="Genomic_DNA"/>
</dbReference>
<keyword evidence="5 12" id="KW-0337">GPI-anchor biosynthesis</keyword>
<dbReference type="AlphaFoldDB" id="A0A2P5IC42"/>
<dbReference type="GO" id="GO:0000009">
    <property type="term" value="F:alpha-1,6-mannosyltransferase activity"/>
    <property type="evidence" value="ECO:0007669"/>
    <property type="project" value="InterPro"/>
</dbReference>
<comment type="caution">
    <text evidence="13">The sequence shown here is derived from an EMBL/GenBank/DDBJ whole genome shotgun (WGS) entry which is preliminary data.</text>
</comment>
<feature type="transmembrane region" description="Helical" evidence="12">
    <location>
        <begin position="392"/>
        <end position="412"/>
    </location>
</feature>
<dbReference type="STRING" id="158607.A0A2P5IC42"/>
<comment type="similarity">
    <text evidence="3 12">Belongs to the PIGV family.</text>
</comment>
<dbReference type="InParanoid" id="A0A2P5IC42"/>
<comment type="caution">
    <text evidence="12">Lacks conserved residue(s) required for the propagation of feature annotation.</text>
</comment>
<feature type="transmembrane region" description="Helical" evidence="12">
    <location>
        <begin position="282"/>
        <end position="302"/>
    </location>
</feature>
<keyword evidence="14" id="KW-1185">Reference proteome</keyword>
<dbReference type="UniPathway" id="UPA00196"/>
<evidence type="ECO:0000256" key="6">
    <source>
        <dbReference type="ARBA" id="ARBA00022676"/>
    </source>
</evidence>
<evidence type="ECO:0000256" key="12">
    <source>
        <dbReference type="RuleBase" id="RU363112"/>
    </source>
</evidence>
<evidence type="ECO:0000256" key="10">
    <source>
        <dbReference type="ARBA" id="ARBA00022989"/>
    </source>
</evidence>
<dbReference type="EC" id="2.4.1.-" evidence="12"/>
<sequence>MPATSTNNGSPFTTLTAAFLSWKAVLFAIAAGSRVGSTYDTSSSLLVPDSPPTFLTRLSSWDAIYFLKAAERGHLFEQEWAFGSALPKCISLIIRGNARSSCPPPAPTLGPKVQALSNHKPSALRIPRLGLLTTPGPGTHLEALVAVIFSNACHLLSVLVLYQLGLHLWRDSRWALAAALLHVLSPAGLFLSAPYAESACSLLSFTGWLLLVKSCLGTGTSVSSLPRDALTLLAGLVFGLATYFRTNALLNGAPLAFDFLSTFYQLTEDLDHRKTPDYLRRLLVLGIAGLLVAGGTVVPQYHAYQTYCSTASAPSEPRPWCTHLVPSIFNFVQRQYWNTGFLRYWTLSNAPLFALAAPMLFVMAKAGKDLYFQRSIISSGHGSASGLDSSRLILVARSMVFAQVLLVVMAFTSYHVQIITRLSSGYPAWYWWLAACLRSPKTRAMGSGLVVFMIMYASIQAVLFASFLPPA</sequence>
<organism evidence="13 14">
    <name type="scientific">Diaporthe helianthi</name>
    <dbReference type="NCBI Taxonomy" id="158607"/>
    <lineage>
        <taxon>Eukaryota</taxon>
        <taxon>Fungi</taxon>
        <taxon>Dikarya</taxon>
        <taxon>Ascomycota</taxon>
        <taxon>Pezizomycotina</taxon>
        <taxon>Sordariomycetes</taxon>
        <taxon>Sordariomycetidae</taxon>
        <taxon>Diaporthales</taxon>
        <taxon>Diaporthaceae</taxon>
        <taxon>Diaporthe</taxon>
    </lineage>
</organism>
<evidence type="ECO:0000256" key="3">
    <source>
        <dbReference type="ARBA" id="ARBA00008698"/>
    </source>
</evidence>
<reference evidence="13" key="1">
    <citation type="submission" date="2017-09" db="EMBL/GenBank/DDBJ databases">
        <title>Polyketide synthases of a Diaporthe helianthi virulent isolate.</title>
        <authorList>
            <person name="Baroncelli R."/>
        </authorList>
    </citation>
    <scope>NUCLEOTIDE SEQUENCE [LARGE SCALE GENOMIC DNA]</scope>
    <source>
        <strain evidence="13">7/96</strain>
    </source>
</reference>
<name>A0A2P5IC42_DIAHE</name>
<dbReference type="GO" id="GO:0005789">
    <property type="term" value="C:endoplasmic reticulum membrane"/>
    <property type="evidence" value="ECO:0007669"/>
    <property type="project" value="UniProtKB-SubCell"/>
</dbReference>
<keyword evidence="10 12" id="KW-1133">Transmembrane helix</keyword>
<evidence type="ECO:0000256" key="11">
    <source>
        <dbReference type="ARBA" id="ARBA00023136"/>
    </source>
</evidence>
<dbReference type="PANTHER" id="PTHR12468">
    <property type="entry name" value="GPI MANNOSYLTRANSFERASE 2"/>
    <property type="match status" value="1"/>
</dbReference>
<dbReference type="GO" id="GO:0004376">
    <property type="term" value="F:GPI mannosyltransferase activity"/>
    <property type="evidence" value="ECO:0007669"/>
    <property type="project" value="InterPro"/>
</dbReference>
<accession>A0A2P5IC42</accession>
<keyword evidence="11 12" id="KW-0472">Membrane</keyword>
<evidence type="ECO:0000256" key="2">
    <source>
        <dbReference type="ARBA" id="ARBA00004687"/>
    </source>
</evidence>
<evidence type="ECO:0000256" key="5">
    <source>
        <dbReference type="ARBA" id="ARBA00022502"/>
    </source>
</evidence>
<feature type="transmembrane region" description="Helical" evidence="12">
    <location>
        <begin position="344"/>
        <end position="364"/>
    </location>
</feature>
<keyword evidence="9 12" id="KW-0256">Endoplasmic reticulum</keyword>
<dbReference type="PANTHER" id="PTHR12468:SF2">
    <property type="entry name" value="GPI MANNOSYLTRANSFERASE 2"/>
    <property type="match status" value="1"/>
</dbReference>